<keyword evidence="1" id="KW-0472">Membrane</keyword>
<reference evidence="2 3" key="1">
    <citation type="submission" date="2020-08" db="EMBL/GenBank/DDBJ databases">
        <title>Genomic Encyclopedia of Type Strains, Phase IV (KMG-IV): sequencing the most valuable type-strain genomes for metagenomic binning, comparative biology and taxonomic classification.</title>
        <authorList>
            <person name="Goeker M."/>
        </authorList>
    </citation>
    <scope>NUCLEOTIDE SEQUENCE [LARGE SCALE GENOMIC DNA]</scope>
    <source>
        <strain evidence="2 3">DSM 25895</strain>
    </source>
</reference>
<dbReference type="RefSeq" id="WP_184484391.1">
    <property type="nucleotide sequence ID" value="NZ_JAAEDJ010000371.1"/>
</dbReference>
<dbReference type="EMBL" id="JACIJE010000005">
    <property type="protein sequence ID" value="MBB5690021.1"/>
    <property type="molecule type" value="Genomic_DNA"/>
</dbReference>
<sequence>MKELDLATLVAVFEEMLGWTLWPIVAACAVATLAFLYVVLRDRGVVAGRMLRAELLGVLGGVAAVAVMFVVTNSSPADLGGPIDWLLVVGIFAAGLVGTVIASYAAMGLFARAPERAGAALRERALGA</sequence>
<dbReference type="PROSITE" id="PS51257">
    <property type="entry name" value="PROKAR_LIPOPROTEIN"/>
    <property type="match status" value="1"/>
</dbReference>
<dbReference type="Pfam" id="PF17336">
    <property type="entry name" value="DUF5368"/>
    <property type="match status" value="1"/>
</dbReference>
<feature type="transmembrane region" description="Helical" evidence="1">
    <location>
        <begin position="52"/>
        <end position="71"/>
    </location>
</feature>
<protein>
    <submittedName>
        <fullName evidence="2">Na+-transporting NADH:ubiquinone oxidoreductase subunit NqrB</fullName>
    </submittedName>
</protein>
<evidence type="ECO:0000256" key="1">
    <source>
        <dbReference type="SAM" id="Phobius"/>
    </source>
</evidence>
<name>A0A840Y1Y5_9PROT</name>
<accession>A0A840Y1Y5</accession>
<keyword evidence="3" id="KW-1185">Reference proteome</keyword>
<keyword evidence="2" id="KW-0830">Ubiquinone</keyword>
<comment type="caution">
    <text evidence="2">The sequence shown here is derived from an EMBL/GenBank/DDBJ whole genome shotgun (WGS) entry which is preliminary data.</text>
</comment>
<evidence type="ECO:0000313" key="2">
    <source>
        <dbReference type="EMBL" id="MBB5690021.1"/>
    </source>
</evidence>
<keyword evidence="1" id="KW-0812">Transmembrane</keyword>
<feature type="transmembrane region" description="Helical" evidence="1">
    <location>
        <begin position="20"/>
        <end position="40"/>
    </location>
</feature>
<dbReference type="InterPro" id="IPR035308">
    <property type="entry name" value="DUF5368"/>
</dbReference>
<gene>
    <name evidence="2" type="ORF">FHS88_002147</name>
</gene>
<feature type="transmembrane region" description="Helical" evidence="1">
    <location>
        <begin position="83"/>
        <end position="106"/>
    </location>
</feature>
<dbReference type="AlphaFoldDB" id="A0A840Y1Y5"/>
<keyword evidence="1" id="KW-1133">Transmembrane helix</keyword>
<organism evidence="2 3">
    <name type="scientific">Neoroseomonas alkaliterrae</name>
    <dbReference type="NCBI Taxonomy" id="1452450"/>
    <lineage>
        <taxon>Bacteria</taxon>
        <taxon>Pseudomonadati</taxon>
        <taxon>Pseudomonadota</taxon>
        <taxon>Alphaproteobacteria</taxon>
        <taxon>Acetobacterales</taxon>
        <taxon>Acetobacteraceae</taxon>
        <taxon>Neoroseomonas</taxon>
    </lineage>
</organism>
<proteinExistence type="predicted"/>
<dbReference type="Proteomes" id="UP000562254">
    <property type="component" value="Unassembled WGS sequence"/>
</dbReference>
<evidence type="ECO:0000313" key="3">
    <source>
        <dbReference type="Proteomes" id="UP000562254"/>
    </source>
</evidence>